<accession>A0ACA9PRG1</accession>
<evidence type="ECO:0000313" key="2">
    <source>
        <dbReference type="Proteomes" id="UP000789920"/>
    </source>
</evidence>
<reference evidence="1" key="1">
    <citation type="submission" date="2021-06" db="EMBL/GenBank/DDBJ databases">
        <authorList>
            <person name="Kallberg Y."/>
            <person name="Tangrot J."/>
            <person name="Rosling A."/>
        </authorList>
    </citation>
    <scope>NUCLEOTIDE SEQUENCE</scope>
    <source>
        <strain evidence="1">MA461A</strain>
    </source>
</reference>
<protein>
    <submittedName>
        <fullName evidence="1">15908_t:CDS:1</fullName>
    </submittedName>
</protein>
<keyword evidence="2" id="KW-1185">Reference proteome</keyword>
<gene>
    <name evidence="1" type="ORF">RPERSI_LOCUS11371</name>
</gene>
<organism evidence="1 2">
    <name type="scientific">Racocetra persica</name>
    <dbReference type="NCBI Taxonomy" id="160502"/>
    <lineage>
        <taxon>Eukaryota</taxon>
        <taxon>Fungi</taxon>
        <taxon>Fungi incertae sedis</taxon>
        <taxon>Mucoromycota</taxon>
        <taxon>Glomeromycotina</taxon>
        <taxon>Glomeromycetes</taxon>
        <taxon>Diversisporales</taxon>
        <taxon>Gigasporaceae</taxon>
        <taxon>Racocetra</taxon>
    </lineage>
</organism>
<feature type="non-terminal residue" evidence="1">
    <location>
        <position position="1"/>
    </location>
</feature>
<name>A0ACA9PRG1_9GLOM</name>
<dbReference type="Proteomes" id="UP000789920">
    <property type="component" value="Unassembled WGS sequence"/>
</dbReference>
<evidence type="ECO:0000313" key="1">
    <source>
        <dbReference type="EMBL" id="CAG8721957.1"/>
    </source>
</evidence>
<dbReference type="EMBL" id="CAJVQC010023368">
    <property type="protein sequence ID" value="CAG8721957.1"/>
    <property type="molecule type" value="Genomic_DNA"/>
</dbReference>
<comment type="caution">
    <text evidence="1">The sequence shown here is derived from an EMBL/GenBank/DDBJ whole genome shotgun (WGS) entry which is preliminary data.</text>
</comment>
<proteinExistence type="predicted"/>
<sequence length="169" mass="19739">LVAALLVGFAFIPLFLLRNESGVDQNNFVDFGTTLIEMVKFLDNNSDSLKSWEYLSSIKIAILLFILFVVLLFNNALISLLSINIEATFEKGEIKLYKKILDLNIDVEKCLLTSGERRRLDWFPTWLTYIVNEDERTEWEKWMKKNEKEWKHVLADKSKSNNNESNNDI</sequence>